<protein>
    <submittedName>
        <fullName evidence="1">Uncharacterized protein</fullName>
    </submittedName>
</protein>
<accession>A0A1I5AUP9</accession>
<dbReference type="RefSeq" id="WP_090710288.1">
    <property type="nucleotide sequence ID" value="NZ_FOVM01000004.1"/>
</dbReference>
<dbReference type="EMBL" id="FOVM01000004">
    <property type="protein sequence ID" value="SFN66167.1"/>
    <property type="molecule type" value="Genomic_DNA"/>
</dbReference>
<proteinExistence type="predicted"/>
<evidence type="ECO:0000313" key="1">
    <source>
        <dbReference type="EMBL" id="SFN66167.1"/>
    </source>
</evidence>
<gene>
    <name evidence="1" type="ORF">SAMN05216219_1551</name>
</gene>
<keyword evidence="2" id="KW-1185">Reference proteome</keyword>
<dbReference type="STRING" id="995034.SAMN05216219_1551"/>
<organism evidence="1 2">
    <name type="scientific">Mycetocola miduiensis</name>
    <dbReference type="NCBI Taxonomy" id="995034"/>
    <lineage>
        <taxon>Bacteria</taxon>
        <taxon>Bacillati</taxon>
        <taxon>Actinomycetota</taxon>
        <taxon>Actinomycetes</taxon>
        <taxon>Micrococcales</taxon>
        <taxon>Microbacteriaceae</taxon>
        <taxon>Mycetocola</taxon>
    </lineage>
</organism>
<reference evidence="2" key="1">
    <citation type="submission" date="2016-10" db="EMBL/GenBank/DDBJ databases">
        <authorList>
            <person name="Varghese N."/>
            <person name="Submissions S."/>
        </authorList>
    </citation>
    <scope>NUCLEOTIDE SEQUENCE [LARGE SCALE GENOMIC DNA]</scope>
    <source>
        <strain evidence="2">CGMCC 1.11101</strain>
    </source>
</reference>
<name>A0A1I5AUP9_9MICO</name>
<dbReference type="Proteomes" id="UP000198867">
    <property type="component" value="Unassembled WGS sequence"/>
</dbReference>
<sequence>MGVRVQVDLVSNFPQIYNEAMVHIVNGENRAAERLLALSSTRAPMDDDGTLVASGQVELATDATEGAGVVYDTAYAARWHADQALVDSLGRRYSGGSNFQNGRQSHYVEEPAMENKDVLGAIIAKG</sequence>
<dbReference type="OrthoDB" id="1954318at2"/>
<evidence type="ECO:0000313" key="2">
    <source>
        <dbReference type="Proteomes" id="UP000198867"/>
    </source>
</evidence>
<dbReference type="AlphaFoldDB" id="A0A1I5AUP9"/>